<evidence type="ECO:0000256" key="3">
    <source>
        <dbReference type="ARBA" id="ARBA00012970"/>
    </source>
</evidence>
<dbReference type="Pfam" id="PF05201">
    <property type="entry name" value="GlutR_N"/>
    <property type="match status" value="1"/>
</dbReference>
<evidence type="ECO:0000259" key="11">
    <source>
        <dbReference type="Pfam" id="PF00745"/>
    </source>
</evidence>
<dbReference type="Proteomes" id="UP000791080">
    <property type="component" value="Unassembled WGS sequence"/>
</dbReference>
<comment type="caution">
    <text evidence="14">The sequence shown here is derived from an EMBL/GenBank/DDBJ whole genome shotgun (WGS) entry which is preliminary data.</text>
</comment>
<comment type="miscellaneous">
    <text evidence="8">During catalysis, the active site Cys acts as a nucleophile attacking the alpha-carbonyl group of tRNA-bound glutamate with the formation of a thioester intermediate between enzyme and glutamate, and the concomitant release of tRNA(Glu). The thioester intermediate is finally reduced by direct hydride transfer from NADPH, to form the product GSA.</text>
</comment>
<dbReference type="SUPFAM" id="SSF51735">
    <property type="entry name" value="NAD(P)-binding Rossmann-fold domains"/>
    <property type="match status" value="1"/>
</dbReference>
<evidence type="ECO:0000256" key="8">
    <source>
        <dbReference type="HAMAP-Rule" id="MF_00087"/>
    </source>
</evidence>
<evidence type="ECO:0000256" key="7">
    <source>
        <dbReference type="ARBA" id="ARBA00047464"/>
    </source>
</evidence>
<accession>A0ABT1JMH4</accession>
<feature type="binding site" evidence="8">
    <location>
        <begin position="189"/>
        <end position="194"/>
    </location>
    <ligand>
        <name>NADP(+)</name>
        <dbReference type="ChEBI" id="CHEBI:58349"/>
    </ligand>
</feature>
<evidence type="ECO:0000256" key="10">
    <source>
        <dbReference type="SAM" id="MobiDB-lite"/>
    </source>
</evidence>
<dbReference type="SUPFAM" id="SSF69742">
    <property type="entry name" value="Glutamyl tRNA-reductase catalytic, N-terminal domain"/>
    <property type="match status" value="1"/>
</dbReference>
<evidence type="ECO:0000256" key="9">
    <source>
        <dbReference type="RuleBase" id="RU000584"/>
    </source>
</evidence>
<comment type="pathway">
    <text evidence="1 8 9">Porphyrin-containing compound metabolism; protoporphyrin-IX biosynthesis; 5-aminolevulinate from L-glutamyl-tRNA(Glu): step 1/2.</text>
</comment>
<dbReference type="EC" id="1.2.1.70" evidence="3 8"/>
<dbReference type="InterPro" id="IPR036291">
    <property type="entry name" value="NAD(P)-bd_dom_sf"/>
</dbReference>
<feature type="active site" description="Nucleophile" evidence="8">
    <location>
        <position position="50"/>
    </location>
</feature>
<keyword evidence="4 8" id="KW-0521">NADP</keyword>
<dbReference type="PROSITE" id="PS00747">
    <property type="entry name" value="GLUTR"/>
    <property type="match status" value="1"/>
</dbReference>
<name>A0ABT1JMH4_ACTCY</name>
<evidence type="ECO:0000313" key="15">
    <source>
        <dbReference type="Proteomes" id="UP000791080"/>
    </source>
</evidence>
<dbReference type="InterPro" id="IPR015896">
    <property type="entry name" value="4pyrrol_synth_GluRdtase_dimer"/>
</dbReference>
<feature type="site" description="Important for activity" evidence="8">
    <location>
        <position position="99"/>
    </location>
</feature>
<dbReference type="Pfam" id="PF01488">
    <property type="entry name" value="Shikimate_DH"/>
    <property type="match status" value="1"/>
</dbReference>
<dbReference type="InterPro" id="IPR018214">
    <property type="entry name" value="GluRdtase_CS"/>
</dbReference>
<comment type="function">
    <text evidence="8">Catalyzes the NADPH-dependent reduction of glutamyl-tRNA(Glu) to glutamate 1-semialdehyde (GSA).</text>
</comment>
<dbReference type="Pfam" id="PF00745">
    <property type="entry name" value="GlutR_dimer"/>
    <property type="match status" value="1"/>
</dbReference>
<evidence type="ECO:0000313" key="14">
    <source>
        <dbReference type="EMBL" id="MCP2333328.1"/>
    </source>
</evidence>
<dbReference type="Gene3D" id="3.30.460.30">
    <property type="entry name" value="Glutamyl-tRNA reductase, N-terminal domain"/>
    <property type="match status" value="1"/>
</dbReference>
<dbReference type="PANTHER" id="PTHR43013">
    <property type="entry name" value="GLUTAMYL-TRNA REDUCTASE"/>
    <property type="match status" value="1"/>
</dbReference>
<feature type="region of interest" description="Disordered" evidence="10">
    <location>
        <begin position="432"/>
        <end position="468"/>
    </location>
</feature>
<sequence length="468" mass="48874">MTVLAVGLSHRTAPIQLLERVAVSGDRSEKLLLELLECGSLSEVVLLSTCNRVEIYAVADSFHSGFDDVAGVLARRAGVEVPDLGGSLYVHYAQAAVEHLFTVAAGMDSMVVGESQILGQLRSAYAQAERLGTVGSVLHELSQQALRVGKRVHAETGIGAEGASVVSEALSDASELLGGLAGRRALLVGAGSMGGLAAAHLRRAGAGEIVVANRGLDNARRLSELSRQNGTPARAVGLDSLAEELAVADVVVACTGAVDAVVEVGAVVRANQLRAEAGRAHHPLVLCDLGLPKDVAPGVAELPQVRVVDLESLRARLRGDQDGNAFARASEVLAEEVANYLAAQRSAQVTPTVTALRKRAADVVDAELLRLDSRLPDLDVTVREELARTVRRVVDKLLHTPTVRVKELAAGPGGGDYADALRELFALDPRAPGAVRSRRGGAGSALPAHGGPGRQDVPPERDQEGEAR</sequence>
<dbReference type="InterPro" id="IPR000343">
    <property type="entry name" value="4pyrrol_synth_GluRdtase"/>
</dbReference>
<protein>
    <recommendedName>
        <fullName evidence="3 8">Glutamyl-tRNA reductase</fullName>
        <shortName evidence="8">GluTR</shortName>
        <ecNumber evidence="3 8">1.2.1.70</ecNumber>
    </recommendedName>
</protein>
<comment type="subunit">
    <text evidence="8">Homodimer.</text>
</comment>
<comment type="similarity">
    <text evidence="2 8 9">Belongs to the glutamyl-tRNA reductase family.</text>
</comment>
<keyword evidence="15" id="KW-1185">Reference proteome</keyword>
<dbReference type="Gene3D" id="3.40.50.720">
    <property type="entry name" value="NAD(P)-binding Rossmann-like Domain"/>
    <property type="match status" value="1"/>
</dbReference>
<dbReference type="HAMAP" id="MF_00087">
    <property type="entry name" value="Glu_tRNA_reductase"/>
    <property type="match status" value="1"/>
</dbReference>
<dbReference type="InterPro" id="IPR006151">
    <property type="entry name" value="Shikm_DH/Glu-tRNA_Rdtase"/>
</dbReference>
<evidence type="ECO:0000256" key="1">
    <source>
        <dbReference type="ARBA" id="ARBA00005059"/>
    </source>
</evidence>
<dbReference type="PANTHER" id="PTHR43013:SF1">
    <property type="entry name" value="GLUTAMYL-TRNA REDUCTASE"/>
    <property type="match status" value="1"/>
</dbReference>
<gene>
    <name evidence="8" type="primary">hemA</name>
    <name evidence="14" type="ORF">G443_003598</name>
</gene>
<evidence type="ECO:0000259" key="12">
    <source>
        <dbReference type="Pfam" id="PF01488"/>
    </source>
</evidence>
<comment type="domain">
    <text evidence="8">Possesses an unusual extended V-shaped dimeric structure with each monomer consisting of three distinct domains arranged along a curved 'spinal' alpha-helix. The N-terminal catalytic domain specifically recognizes the glutamate moiety of the substrate. The second domain is the NADPH-binding domain, and the third C-terminal domain is responsible for dimerization.</text>
</comment>
<feature type="compositionally biased region" description="Basic and acidic residues" evidence="10">
    <location>
        <begin position="457"/>
        <end position="468"/>
    </location>
</feature>
<feature type="binding site" evidence="8">
    <location>
        <begin position="49"/>
        <end position="52"/>
    </location>
    <ligand>
        <name>substrate</name>
    </ligand>
</feature>
<dbReference type="NCBIfam" id="NF000744">
    <property type="entry name" value="PRK00045.1-3"/>
    <property type="match status" value="1"/>
</dbReference>
<dbReference type="InterPro" id="IPR015895">
    <property type="entry name" value="4pyrrol_synth_GluRdtase_N"/>
</dbReference>
<keyword evidence="5 8" id="KW-0560">Oxidoreductase</keyword>
<dbReference type="NCBIfam" id="TIGR01035">
    <property type="entry name" value="hemA"/>
    <property type="match status" value="1"/>
</dbReference>
<dbReference type="InterPro" id="IPR036343">
    <property type="entry name" value="GluRdtase_N_sf"/>
</dbReference>
<feature type="binding site" evidence="8">
    <location>
        <position position="109"/>
    </location>
    <ligand>
        <name>substrate</name>
    </ligand>
</feature>
<feature type="domain" description="Glutamyl-tRNA reductase N-terminal" evidence="13">
    <location>
        <begin position="6"/>
        <end position="156"/>
    </location>
</feature>
<feature type="binding site" evidence="8">
    <location>
        <position position="120"/>
    </location>
    <ligand>
        <name>substrate</name>
    </ligand>
</feature>
<feature type="domain" description="Quinate/shikimate 5-dehydrogenase/glutamyl-tRNA reductase" evidence="12">
    <location>
        <begin position="173"/>
        <end position="314"/>
    </location>
</feature>
<dbReference type="RefSeq" id="WP_026419594.1">
    <property type="nucleotide sequence ID" value="NZ_AUBJ02000001.1"/>
</dbReference>
<keyword evidence="6 8" id="KW-0627">Porphyrin biosynthesis</keyword>
<dbReference type="SUPFAM" id="SSF69075">
    <property type="entry name" value="Glutamyl tRNA-reductase dimerization domain"/>
    <property type="match status" value="1"/>
</dbReference>
<feature type="domain" description="Tetrapyrrole biosynthesis glutamyl-tRNA reductase dimerisation" evidence="11">
    <location>
        <begin position="329"/>
        <end position="427"/>
    </location>
</feature>
<evidence type="ECO:0000256" key="4">
    <source>
        <dbReference type="ARBA" id="ARBA00022857"/>
    </source>
</evidence>
<evidence type="ECO:0000256" key="5">
    <source>
        <dbReference type="ARBA" id="ARBA00023002"/>
    </source>
</evidence>
<dbReference type="CDD" id="cd05213">
    <property type="entry name" value="NAD_bind_Glutamyl_tRNA_reduct"/>
    <property type="match status" value="1"/>
</dbReference>
<organism evidence="14 15">
    <name type="scientific">Actinoalloteichus caeruleus DSM 43889</name>
    <dbReference type="NCBI Taxonomy" id="1120930"/>
    <lineage>
        <taxon>Bacteria</taxon>
        <taxon>Bacillati</taxon>
        <taxon>Actinomycetota</taxon>
        <taxon>Actinomycetes</taxon>
        <taxon>Pseudonocardiales</taxon>
        <taxon>Pseudonocardiaceae</taxon>
        <taxon>Actinoalloteichus</taxon>
        <taxon>Actinoalloteichus cyanogriseus</taxon>
    </lineage>
</organism>
<evidence type="ECO:0000259" key="13">
    <source>
        <dbReference type="Pfam" id="PF05201"/>
    </source>
</evidence>
<evidence type="ECO:0000256" key="6">
    <source>
        <dbReference type="ARBA" id="ARBA00023244"/>
    </source>
</evidence>
<evidence type="ECO:0000256" key="2">
    <source>
        <dbReference type="ARBA" id="ARBA00005916"/>
    </source>
</evidence>
<dbReference type="InterPro" id="IPR036453">
    <property type="entry name" value="GluRdtase_dimer_dom_sf"/>
</dbReference>
<dbReference type="EMBL" id="AUBJ02000001">
    <property type="protein sequence ID" value="MCP2333328.1"/>
    <property type="molecule type" value="Genomic_DNA"/>
</dbReference>
<reference evidence="14 15" key="1">
    <citation type="submission" date="2022-06" db="EMBL/GenBank/DDBJ databases">
        <title>Genomic Encyclopedia of Type Strains, Phase I: the one thousand microbial genomes (KMG-I) project.</title>
        <authorList>
            <person name="Kyrpides N."/>
        </authorList>
    </citation>
    <scope>NUCLEOTIDE SEQUENCE [LARGE SCALE GENOMIC DNA]</scope>
    <source>
        <strain evidence="14 15">DSM 43889</strain>
    </source>
</reference>
<comment type="catalytic activity">
    <reaction evidence="7 8 9">
        <text>(S)-4-amino-5-oxopentanoate + tRNA(Glu) + NADP(+) = L-glutamyl-tRNA(Glu) + NADPH + H(+)</text>
        <dbReference type="Rhea" id="RHEA:12344"/>
        <dbReference type="Rhea" id="RHEA-COMP:9663"/>
        <dbReference type="Rhea" id="RHEA-COMP:9680"/>
        <dbReference type="ChEBI" id="CHEBI:15378"/>
        <dbReference type="ChEBI" id="CHEBI:57501"/>
        <dbReference type="ChEBI" id="CHEBI:57783"/>
        <dbReference type="ChEBI" id="CHEBI:58349"/>
        <dbReference type="ChEBI" id="CHEBI:78442"/>
        <dbReference type="ChEBI" id="CHEBI:78520"/>
        <dbReference type="EC" id="1.2.1.70"/>
    </reaction>
</comment>
<feature type="binding site" evidence="8">
    <location>
        <begin position="114"/>
        <end position="116"/>
    </location>
    <ligand>
        <name>substrate</name>
    </ligand>
</feature>
<dbReference type="PIRSF" id="PIRSF000445">
    <property type="entry name" value="4pyrrol_synth_GluRdtase"/>
    <property type="match status" value="1"/>
</dbReference>
<proteinExistence type="inferred from homology"/>